<dbReference type="PANTHER" id="PTHR10890">
    <property type="entry name" value="CYSTEINYL-TRNA SYNTHETASE"/>
    <property type="match status" value="1"/>
</dbReference>
<dbReference type="GO" id="GO:0006423">
    <property type="term" value="P:cysteinyl-tRNA aminoacylation"/>
    <property type="evidence" value="ECO:0007669"/>
    <property type="project" value="TreeGrafter"/>
</dbReference>
<gene>
    <name evidence="5" type="ORF">ZHD862_LOCUS28927</name>
</gene>
<dbReference type="PANTHER" id="PTHR10890:SF3">
    <property type="entry name" value="CYSTEINE--TRNA LIGASE, CYTOPLASMIC"/>
    <property type="match status" value="1"/>
</dbReference>
<evidence type="ECO:0000259" key="4">
    <source>
        <dbReference type="Pfam" id="PF01406"/>
    </source>
</evidence>
<dbReference type="Proteomes" id="UP000663864">
    <property type="component" value="Unassembled WGS sequence"/>
</dbReference>
<evidence type="ECO:0000313" key="6">
    <source>
        <dbReference type="Proteomes" id="UP000663864"/>
    </source>
</evidence>
<dbReference type="SUPFAM" id="SSF52374">
    <property type="entry name" value="Nucleotidylyl transferase"/>
    <property type="match status" value="1"/>
</dbReference>
<dbReference type="AlphaFoldDB" id="A0A815F0N7"/>
<accession>A0A815F0N7</accession>
<keyword evidence="3" id="KW-0067">ATP-binding</keyword>
<dbReference type="InterPro" id="IPR024909">
    <property type="entry name" value="Cys-tRNA/MSH_ligase"/>
</dbReference>
<evidence type="ECO:0000256" key="1">
    <source>
        <dbReference type="ARBA" id="ARBA00022598"/>
    </source>
</evidence>
<comment type="caution">
    <text evidence="5">The sequence shown here is derived from an EMBL/GenBank/DDBJ whole genome shotgun (WGS) entry which is preliminary data.</text>
</comment>
<evidence type="ECO:0000313" key="5">
    <source>
        <dbReference type="EMBL" id="CAF1319397.1"/>
    </source>
</evidence>
<organism evidence="5 6">
    <name type="scientific">Rotaria sordida</name>
    <dbReference type="NCBI Taxonomy" id="392033"/>
    <lineage>
        <taxon>Eukaryota</taxon>
        <taxon>Metazoa</taxon>
        <taxon>Spiralia</taxon>
        <taxon>Gnathifera</taxon>
        <taxon>Rotifera</taxon>
        <taxon>Eurotatoria</taxon>
        <taxon>Bdelloidea</taxon>
        <taxon>Philodinida</taxon>
        <taxon>Philodinidae</taxon>
        <taxon>Rotaria</taxon>
    </lineage>
</organism>
<dbReference type="EMBL" id="CAJNOT010002480">
    <property type="protein sequence ID" value="CAF1319397.1"/>
    <property type="molecule type" value="Genomic_DNA"/>
</dbReference>
<dbReference type="Gene3D" id="3.40.50.620">
    <property type="entry name" value="HUPs"/>
    <property type="match status" value="1"/>
</dbReference>
<feature type="domain" description="tRNA synthetases class I catalytic" evidence="4">
    <location>
        <begin position="6"/>
        <end position="101"/>
    </location>
</feature>
<dbReference type="GO" id="GO:0004817">
    <property type="term" value="F:cysteine-tRNA ligase activity"/>
    <property type="evidence" value="ECO:0007669"/>
    <property type="project" value="TreeGrafter"/>
</dbReference>
<dbReference type="GO" id="GO:0005737">
    <property type="term" value="C:cytoplasm"/>
    <property type="evidence" value="ECO:0007669"/>
    <property type="project" value="TreeGrafter"/>
</dbReference>
<dbReference type="InterPro" id="IPR014729">
    <property type="entry name" value="Rossmann-like_a/b/a_fold"/>
</dbReference>
<evidence type="ECO:0000256" key="3">
    <source>
        <dbReference type="ARBA" id="ARBA00022840"/>
    </source>
</evidence>
<dbReference type="Pfam" id="PF01406">
    <property type="entry name" value="tRNA-synt_1e"/>
    <property type="match status" value="1"/>
</dbReference>
<keyword evidence="1" id="KW-0436">Ligase</keyword>
<name>A0A815F0N7_9BILA</name>
<dbReference type="InterPro" id="IPR032678">
    <property type="entry name" value="tRNA-synt_1_cat_dom"/>
</dbReference>
<evidence type="ECO:0000256" key="2">
    <source>
        <dbReference type="ARBA" id="ARBA00022741"/>
    </source>
</evidence>
<reference evidence="5" key="1">
    <citation type="submission" date="2021-02" db="EMBL/GenBank/DDBJ databases">
        <authorList>
            <person name="Nowell W R."/>
        </authorList>
    </citation>
    <scope>NUCLEOTIDE SEQUENCE</scope>
</reference>
<sequence>MKLVKGSKFDIRTGGIGSEFQHHNNETAQSEAHFDSDSSVNYFLHNGHLTIADCTMSKSLKNFITIQQALEKYTSRQIRLLFLLYSWSTILDYSDHEMDKALSYEKTLNEFFINTEKNLGSFQELNHASADTKFEGCDLILNNDFSTAKQQIHLALCDSIDMPTVMENIRQLIAQTNLYMNAANGNVHHVLLTNIALYIIGLLDIFGLYSNNTYYDYMFSRSDEPETLKTIVKNIGEPYVEQFALFRDVVHLQSIEQFNLFGDAVRSQAIEAKYKNINKKFLAAYNDVKNKLVAQLGELGARLEHEDMTSTNKATMKFYNPETLIHLWERKREQALLAAKK</sequence>
<dbReference type="GO" id="GO:0005524">
    <property type="term" value="F:ATP binding"/>
    <property type="evidence" value="ECO:0007669"/>
    <property type="project" value="UniProtKB-KW"/>
</dbReference>
<protein>
    <recommendedName>
        <fullName evidence="4">tRNA synthetases class I catalytic domain-containing protein</fullName>
    </recommendedName>
</protein>
<keyword evidence="2" id="KW-0547">Nucleotide-binding</keyword>
<proteinExistence type="predicted"/>